<dbReference type="GO" id="GO:0008270">
    <property type="term" value="F:zinc ion binding"/>
    <property type="evidence" value="ECO:0007669"/>
    <property type="project" value="UniProtKB-KW"/>
</dbReference>
<feature type="compositionally biased region" description="Gly residues" evidence="5">
    <location>
        <begin position="1173"/>
        <end position="1184"/>
    </location>
</feature>
<name>A0A2J7ZUI2_9CHLO</name>
<gene>
    <name evidence="7" type="ORF">TSOC_009964</name>
</gene>
<keyword evidence="3" id="KW-0862">Zinc</keyword>
<proteinExistence type="predicted"/>
<comment type="caution">
    <text evidence="7">The sequence shown here is derived from an EMBL/GenBank/DDBJ whole genome shotgun (WGS) entry which is preliminary data.</text>
</comment>
<feature type="compositionally biased region" description="Acidic residues" evidence="5">
    <location>
        <begin position="661"/>
        <end position="670"/>
    </location>
</feature>
<keyword evidence="1" id="KW-0479">Metal-binding</keyword>
<dbReference type="InterPro" id="IPR019787">
    <property type="entry name" value="Znf_PHD-finger"/>
</dbReference>
<dbReference type="CDD" id="cd15545">
    <property type="entry name" value="PHD_BAZ2A_like"/>
    <property type="match status" value="1"/>
</dbReference>
<feature type="compositionally biased region" description="Low complexity" evidence="5">
    <location>
        <begin position="637"/>
        <end position="646"/>
    </location>
</feature>
<feature type="compositionally biased region" description="Gly residues" evidence="5">
    <location>
        <begin position="995"/>
        <end position="1008"/>
    </location>
</feature>
<dbReference type="GO" id="GO:0005634">
    <property type="term" value="C:nucleus"/>
    <property type="evidence" value="ECO:0007669"/>
    <property type="project" value="InterPro"/>
</dbReference>
<dbReference type="OrthoDB" id="10062843at2759"/>
<evidence type="ECO:0000313" key="8">
    <source>
        <dbReference type="Proteomes" id="UP000236333"/>
    </source>
</evidence>
<dbReference type="PANTHER" id="PTHR16199">
    <property type="entry name" value="CONDENSIN-2 COMPLEX SUBUNIT G2"/>
    <property type="match status" value="1"/>
</dbReference>
<dbReference type="InterPro" id="IPR011989">
    <property type="entry name" value="ARM-like"/>
</dbReference>
<feature type="region of interest" description="Disordered" evidence="5">
    <location>
        <begin position="621"/>
        <end position="672"/>
    </location>
</feature>
<sequence length="1428" mass="147128">MARARGRPARGGLALARDLSAEAFGSFLQQLVKLKPKNGPEGVSELTRAQLTNVCSALERHVHMAFDALSELGPELDEEAQCDVLQESLVTLHGAAILVLDILAKNGQDPPPQLLDAATQLHDGCLLACLEEGATGVVQDAVLRVCAAWFERRLPGYNALVPRALPYMLIRATESLGAERGQSTLVHTCYAMREALELLDWEDESIHFTKVQLLTTARHPSFLKQPEGRRFIAGLFHLDAQMVAELGAVVRNQVQSGQRSTLEAYGEILFRAWRDTVGPCAAEVESLLQSLMQAAILASTPALAAALRQVLNGLHDQRTLEKRIDPLLVRLYDPILPRAFGAANAEVRRNAVHLLTAAFPIMDPDAPSAEVNARLTQQLGLLLDSLADPCAAVREAAVAGCCHCLNLYWELIPAATSAKVIGELTGKLAFDGASRGVRLAVLRGMGLLVDNQNAQPVLKAALPGLACLLYDADAAIRAALTDLLVAVSACRGLNFWAVVPPEALLEAVARDAEPEVARKITQILVPSYFPNAQEGPVLVAALLRSQPAAGQAFCRQLVARFLPADPRASAAASSSARGFAFSGSVPLEQILKLLEALVSHLQATASDLLAAAPQQELPAAKRAKAAAGRRGKGGGAAAAAAAAGPAGRKRAKKQAPKPASEDEGEGEQDASLETRESWLAILEGLALLAEGIGAAMTSAEECSAAEVDEALGEDGLEGLRRAVEDCLPQPKAMKLVLQMVASLYFTQAATRVRCSLFERLAEGALPGMEPLPSDQPHMGADDAGRAQQDGAELLADCLKAIAVSDNGPKLAAMLAAALGVREPLPLRKPVAPKKAGTAGRALPDGGDGGEADFLSGLDCHREGAHGDGEDIVCLGCRRSQPDDTMLLCDGCDAACHIHCLRPALPEVPETDWFCSACESQLQAVQLPPATAGRCVCLLLQHEEGRQLLCGHQDFAAMLEAMRQLAIVEAEEIAAMAADPAAADDADSTPAAAAGGAEGSSGSGGGDPLAGGPRQSLAGEGQGAGGGAAQRDQRRGDGCVASFGPLMEALDVGLHTCTQLAAVVMDQPSTASRLAALQYSQGVLRVVHVAHETELLATEAAHVARVCGVCGQLAEMARAAAAAEEAPEAEEAAAGGESQRRAQGVQACVAAALEVVLALARQMAGAVRRASAKGGSGARLGGGVTPGPAARAAANGSNGEAEEEEEELPSQQLEARLDSAAAHSDAGAEEAGGGDEPPPAPSGVSLDALAAQVVALLCEPSAAALLRGSLRAGAADLMGELLAASSKVVRGRWLEALCRAAGGALTADRAVAEELHALLRKGACGGTEGGEAAAASDAADPGNAGRADDAGTVRGVERAPKGGGARQKPAAAGAPAAKAQQALAAQLSEVLTRAGPAVGALAAMLVRVCTARKAGRERGPSPCAPCPSR</sequence>
<dbReference type="Gene3D" id="1.25.10.10">
    <property type="entry name" value="Leucine-rich Repeat Variant"/>
    <property type="match status" value="1"/>
</dbReference>
<evidence type="ECO:0000313" key="7">
    <source>
        <dbReference type="EMBL" id="PNH03936.1"/>
    </source>
</evidence>
<feature type="region of interest" description="Disordered" evidence="5">
    <location>
        <begin position="978"/>
        <end position="1033"/>
    </location>
</feature>
<evidence type="ECO:0000256" key="2">
    <source>
        <dbReference type="ARBA" id="ARBA00022771"/>
    </source>
</evidence>
<dbReference type="InterPro" id="IPR024741">
    <property type="entry name" value="Condensin2_G2"/>
</dbReference>
<feature type="compositionally biased region" description="Low complexity" evidence="5">
    <location>
        <begin position="1208"/>
        <end position="1224"/>
    </location>
</feature>
<dbReference type="InterPro" id="IPR016024">
    <property type="entry name" value="ARM-type_fold"/>
</dbReference>
<accession>A0A2J7ZUI2</accession>
<dbReference type="PROSITE" id="PS50016">
    <property type="entry name" value="ZF_PHD_2"/>
    <property type="match status" value="1"/>
</dbReference>
<evidence type="ECO:0000256" key="4">
    <source>
        <dbReference type="PROSITE-ProRule" id="PRU00146"/>
    </source>
</evidence>
<protein>
    <submittedName>
        <fullName evidence="7">Condensin-2 complex subunit G2</fullName>
    </submittedName>
</protein>
<dbReference type="SUPFAM" id="SSF48371">
    <property type="entry name" value="ARM repeat"/>
    <property type="match status" value="1"/>
</dbReference>
<dbReference type="SUPFAM" id="SSF57903">
    <property type="entry name" value="FYVE/PHD zinc finger"/>
    <property type="match status" value="1"/>
</dbReference>
<dbReference type="GO" id="GO:0000796">
    <property type="term" value="C:condensin complex"/>
    <property type="evidence" value="ECO:0007669"/>
    <property type="project" value="TreeGrafter"/>
</dbReference>
<keyword evidence="2 4" id="KW-0863">Zinc-finger</keyword>
<reference evidence="7 8" key="1">
    <citation type="journal article" date="2017" name="Mol. Biol. Evol.">
        <title>The 4-celled Tetrabaena socialis nuclear genome reveals the essential components for genetic control of cell number at the origin of multicellularity in the volvocine lineage.</title>
        <authorList>
            <person name="Featherston J."/>
            <person name="Arakaki Y."/>
            <person name="Hanschen E.R."/>
            <person name="Ferris P.J."/>
            <person name="Michod R.E."/>
            <person name="Olson B.J.S.C."/>
            <person name="Nozaki H."/>
            <person name="Durand P.M."/>
        </authorList>
    </citation>
    <scope>NUCLEOTIDE SEQUENCE [LARGE SCALE GENOMIC DNA]</scope>
    <source>
        <strain evidence="7 8">NIES-571</strain>
    </source>
</reference>
<dbReference type="InterPro" id="IPR001965">
    <property type="entry name" value="Znf_PHD"/>
</dbReference>
<dbReference type="GO" id="GO:0000070">
    <property type="term" value="P:mitotic sister chromatid segregation"/>
    <property type="evidence" value="ECO:0007669"/>
    <property type="project" value="TreeGrafter"/>
</dbReference>
<dbReference type="Pfam" id="PF00628">
    <property type="entry name" value="PHD"/>
    <property type="match status" value="1"/>
</dbReference>
<dbReference type="Pfam" id="PF12422">
    <property type="entry name" value="Condensin2nSMC"/>
    <property type="match status" value="1"/>
</dbReference>
<feature type="domain" description="PHD-type" evidence="6">
    <location>
        <begin position="870"/>
        <end position="920"/>
    </location>
</feature>
<dbReference type="SMART" id="SM00249">
    <property type="entry name" value="PHD"/>
    <property type="match status" value="1"/>
</dbReference>
<dbReference type="Gene3D" id="3.30.40.10">
    <property type="entry name" value="Zinc/RING finger domain, C3HC4 (zinc finger)"/>
    <property type="match status" value="1"/>
</dbReference>
<dbReference type="InterPro" id="IPR011011">
    <property type="entry name" value="Znf_FYVE_PHD"/>
</dbReference>
<dbReference type="Proteomes" id="UP000236333">
    <property type="component" value="Unassembled WGS sequence"/>
</dbReference>
<feature type="compositionally biased region" description="Low complexity" evidence="5">
    <location>
        <begin position="1329"/>
        <end position="1344"/>
    </location>
</feature>
<evidence type="ECO:0000259" key="6">
    <source>
        <dbReference type="PROSITE" id="PS50016"/>
    </source>
</evidence>
<evidence type="ECO:0000256" key="5">
    <source>
        <dbReference type="SAM" id="MobiDB-lite"/>
    </source>
</evidence>
<feature type="compositionally biased region" description="Basic residues" evidence="5">
    <location>
        <begin position="621"/>
        <end position="632"/>
    </location>
</feature>
<feature type="compositionally biased region" description="Low complexity" evidence="5">
    <location>
        <begin position="1187"/>
        <end position="1198"/>
    </location>
</feature>
<keyword evidence="8" id="KW-1185">Reference proteome</keyword>
<organism evidence="7 8">
    <name type="scientific">Tetrabaena socialis</name>
    <dbReference type="NCBI Taxonomy" id="47790"/>
    <lineage>
        <taxon>Eukaryota</taxon>
        <taxon>Viridiplantae</taxon>
        <taxon>Chlorophyta</taxon>
        <taxon>core chlorophytes</taxon>
        <taxon>Chlorophyceae</taxon>
        <taxon>CS clade</taxon>
        <taxon>Chlamydomonadales</taxon>
        <taxon>Tetrabaenaceae</taxon>
        <taxon>Tetrabaena</taxon>
    </lineage>
</organism>
<dbReference type="InterPro" id="IPR013083">
    <property type="entry name" value="Znf_RING/FYVE/PHD"/>
</dbReference>
<feature type="region of interest" description="Disordered" evidence="5">
    <location>
        <begin position="1328"/>
        <end position="1372"/>
    </location>
</feature>
<feature type="compositionally biased region" description="Basic and acidic residues" evidence="5">
    <location>
        <begin position="1345"/>
        <end position="1359"/>
    </location>
</feature>
<dbReference type="PANTHER" id="PTHR16199:SF4">
    <property type="entry name" value="CONDENSIN-2 COMPLEX SUBUNIT G2"/>
    <property type="match status" value="1"/>
</dbReference>
<dbReference type="EMBL" id="PGGS01000443">
    <property type="protein sequence ID" value="PNH03936.1"/>
    <property type="molecule type" value="Genomic_DNA"/>
</dbReference>
<feature type="region of interest" description="Disordered" evidence="5">
    <location>
        <begin position="1170"/>
        <end position="1243"/>
    </location>
</feature>
<evidence type="ECO:0000256" key="3">
    <source>
        <dbReference type="ARBA" id="ARBA00022833"/>
    </source>
</evidence>
<evidence type="ECO:0000256" key="1">
    <source>
        <dbReference type="ARBA" id="ARBA00022723"/>
    </source>
</evidence>